<evidence type="ECO:0000259" key="2">
    <source>
        <dbReference type="Pfam" id="PF09977"/>
    </source>
</evidence>
<organism evidence="4 5">
    <name type="scientific">Geomonas anaerohicana</name>
    <dbReference type="NCBI Taxonomy" id="2798583"/>
    <lineage>
        <taxon>Bacteria</taxon>
        <taxon>Pseudomonadati</taxon>
        <taxon>Thermodesulfobacteriota</taxon>
        <taxon>Desulfuromonadia</taxon>
        <taxon>Geobacterales</taxon>
        <taxon>Geobacteraceae</taxon>
        <taxon>Geomonas</taxon>
    </lineage>
</organism>
<feature type="transmembrane region" description="Helical" evidence="1">
    <location>
        <begin position="12"/>
        <end position="37"/>
    </location>
</feature>
<comment type="caution">
    <text evidence="4">The sequence shown here is derived from an EMBL/GenBank/DDBJ whole genome shotgun (WGS) entry which is preliminary data.</text>
</comment>
<evidence type="ECO:0000313" key="5">
    <source>
        <dbReference type="Proteomes" id="UP000614714"/>
    </source>
</evidence>
<sequence length="392" mass="41780">MIVSEEESAFDTSYVTIMLVVFLVVTGLAIDIGYMYVSEEDLQHSAETAALTGAQSIKQRYLLQAQTDPARLPELSCDTVQSQARAAAVDLVTGKHDAAALVGLLNNNGNALTGDNDITVGFWNMSSRSYTPGATPVNAIQIRTRRTAESSSVGLGTLGTFIAKISGTEDFGSTPVATAALVPGTRSNIAICSEACQPSCTFPQICNIPERRMSHAAWDPKSGVSLSGRYLYTSLLHPVTITNSMSDLVCQEMPVQEVCGLPIFAAASNSDTVLRDIKAMMYDPQVDRSNKEYDKNGKLIGWWVIVPATDCSGFLPGESYQQHVVSRYSLVRISRICTSGAAGCGKSASQSDLPAASCTPGADGLYIDRISCVGCDSQARKLLPGLRPVLVD</sequence>
<keyword evidence="5" id="KW-1185">Reference proteome</keyword>
<feature type="domain" description="Putative Flp pilus-assembly TadG-like N-terminal" evidence="3">
    <location>
        <begin position="14"/>
        <end position="55"/>
    </location>
</feature>
<keyword evidence="1" id="KW-0472">Membrane</keyword>
<keyword evidence="1" id="KW-1133">Transmembrane helix</keyword>
<protein>
    <submittedName>
        <fullName evidence="4">Tad domain-containing protein</fullName>
    </submittedName>
</protein>
<feature type="domain" description="DUF2134" evidence="2">
    <location>
        <begin position="97"/>
        <end position="157"/>
    </location>
</feature>
<name>A0ABS0YGU9_9BACT</name>
<accession>A0ABS0YGU9</accession>
<reference evidence="4 5" key="1">
    <citation type="submission" date="2020-12" db="EMBL/GenBank/DDBJ databases">
        <title>Geomonas sp. Red421, isolated from paddy soil.</title>
        <authorList>
            <person name="Xu Z."/>
            <person name="Zhang Z."/>
            <person name="Masuda Y."/>
            <person name="Itoh H."/>
            <person name="Senoo K."/>
        </authorList>
    </citation>
    <scope>NUCLEOTIDE SEQUENCE [LARGE SCALE GENOMIC DNA]</scope>
    <source>
        <strain evidence="4 5">Red421</strain>
    </source>
</reference>
<keyword evidence="1" id="KW-0812">Transmembrane</keyword>
<evidence type="ECO:0000256" key="1">
    <source>
        <dbReference type="SAM" id="Phobius"/>
    </source>
</evidence>
<proteinExistence type="predicted"/>
<dbReference type="Proteomes" id="UP000614714">
    <property type="component" value="Unassembled WGS sequence"/>
</dbReference>
<dbReference type="InterPro" id="IPR028087">
    <property type="entry name" value="Tad_N"/>
</dbReference>
<dbReference type="EMBL" id="JAEMHL010000008">
    <property type="protein sequence ID" value="MBJ6751556.1"/>
    <property type="molecule type" value="Genomic_DNA"/>
</dbReference>
<dbReference type="RefSeq" id="WP_199390032.1">
    <property type="nucleotide sequence ID" value="NZ_JAEMHL010000008.1"/>
</dbReference>
<dbReference type="Pfam" id="PF13400">
    <property type="entry name" value="Tad"/>
    <property type="match status" value="1"/>
</dbReference>
<evidence type="ECO:0000259" key="3">
    <source>
        <dbReference type="Pfam" id="PF13400"/>
    </source>
</evidence>
<gene>
    <name evidence="4" type="ORF">JFN91_15180</name>
</gene>
<dbReference type="Pfam" id="PF09977">
    <property type="entry name" value="Tad_C"/>
    <property type="match status" value="1"/>
</dbReference>
<dbReference type="InterPro" id="IPR018705">
    <property type="entry name" value="DUF2134_membrane"/>
</dbReference>
<evidence type="ECO:0000313" key="4">
    <source>
        <dbReference type="EMBL" id="MBJ6751556.1"/>
    </source>
</evidence>